<dbReference type="Pfam" id="PF19274">
    <property type="entry name" value="PI4K_N"/>
    <property type="match status" value="2"/>
</dbReference>
<name>A0A7D9HW36_PARCT</name>
<gene>
    <name evidence="5" type="ORF">PACLA_8A005750</name>
</gene>
<dbReference type="SMART" id="SM00145">
    <property type="entry name" value="PI3Ka"/>
    <property type="match status" value="1"/>
</dbReference>
<dbReference type="OrthoDB" id="6019020at2759"/>
<evidence type="ECO:0000256" key="3">
    <source>
        <dbReference type="ARBA" id="ARBA00022679"/>
    </source>
</evidence>
<comment type="caution">
    <text evidence="5">The sequence shown here is derived from an EMBL/GenBank/DDBJ whole genome shotgun (WGS) entry which is preliminary data.</text>
</comment>
<dbReference type="EMBL" id="CACRXK020001838">
    <property type="protein sequence ID" value="CAB3991376.1"/>
    <property type="molecule type" value="Genomic_DNA"/>
</dbReference>
<reference evidence="5" key="1">
    <citation type="submission" date="2020-04" db="EMBL/GenBank/DDBJ databases">
        <authorList>
            <person name="Alioto T."/>
            <person name="Alioto T."/>
            <person name="Gomez Garrido J."/>
        </authorList>
    </citation>
    <scope>NUCLEOTIDE SEQUENCE</scope>
    <source>
        <strain evidence="5">A484AB</strain>
    </source>
</reference>
<dbReference type="InterPro" id="IPR045495">
    <property type="entry name" value="PI4K_N"/>
</dbReference>
<dbReference type="FunFam" id="3.30.1010.10:FF:000009">
    <property type="entry name" value="Phosphatidylinositol 4-kinase, catalytic, alpha"/>
    <property type="match status" value="1"/>
</dbReference>
<dbReference type="Gene3D" id="1.10.1070.11">
    <property type="entry name" value="Phosphatidylinositol 3-/4-kinase, catalytic domain"/>
    <property type="match status" value="1"/>
</dbReference>
<dbReference type="Gene3D" id="3.30.1010.10">
    <property type="entry name" value="Phosphatidylinositol 3-kinase Catalytic Subunit, Chain A, domain 4"/>
    <property type="match status" value="1"/>
</dbReference>
<proteinExistence type="inferred from homology"/>
<dbReference type="SMART" id="SM00146">
    <property type="entry name" value="PI3Kc"/>
    <property type="match status" value="1"/>
</dbReference>
<dbReference type="InterPro" id="IPR001263">
    <property type="entry name" value="PI3K_accessory_dom"/>
</dbReference>
<dbReference type="SUPFAM" id="SSF56112">
    <property type="entry name" value="Protein kinase-like (PK-like)"/>
    <property type="match status" value="1"/>
</dbReference>
<dbReference type="Gene3D" id="1.25.40.70">
    <property type="entry name" value="Phosphatidylinositol 3-kinase, accessory domain (PIK)"/>
    <property type="match status" value="1"/>
</dbReference>
<dbReference type="PROSITE" id="PS00916">
    <property type="entry name" value="PI3_4_KINASE_2"/>
    <property type="match status" value="1"/>
</dbReference>
<dbReference type="Proteomes" id="UP001152795">
    <property type="component" value="Unassembled WGS sequence"/>
</dbReference>
<dbReference type="GO" id="GO:0005886">
    <property type="term" value="C:plasma membrane"/>
    <property type="evidence" value="ECO:0007669"/>
    <property type="project" value="TreeGrafter"/>
</dbReference>
<dbReference type="GO" id="GO:0046854">
    <property type="term" value="P:phosphatidylinositol phosphate biosynthetic process"/>
    <property type="evidence" value="ECO:0007669"/>
    <property type="project" value="InterPro"/>
</dbReference>
<dbReference type="EC" id="2.7.1.67" evidence="2"/>
<dbReference type="InterPro" id="IPR011009">
    <property type="entry name" value="Kinase-like_dom_sf"/>
</dbReference>
<dbReference type="PROSITE" id="PS51545">
    <property type="entry name" value="PIK_HELICAL"/>
    <property type="match status" value="1"/>
</dbReference>
<evidence type="ECO:0000256" key="4">
    <source>
        <dbReference type="ARBA" id="ARBA00022777"/>
    </source>
</evidence>
<evidence type="ECO:0000256" key="1">
    <source>
        <dbReference type="ARBA" id="ARBA00006209"/>
    </source>
</evidence>
<evidence type="ECO:0000313" key="6">
    <source>
        <dbReference type="Proteomes" id="UP001152795"/>
    </source>
</evidence>
<comment type="similarity">
    <text evidence="1">Belongs to the PI3/PI4-kinase family. Type III PI4K subfamily.</text>
</comment>
<evidence type="ECO:0000256" key="2">
    <source>
        <dbReference type="ARBA" id="ARBA00012169"/>
    </source>
</evidence>
<dbReference type="InterPro" id="IPR042236">
    <property type="entry name" value="PI3K_accessory_sf"/>
</dbReference>
<dbReference type="SUPFAM" id="SSF48371">
    <property type="entry name" value="ARM repeat"/>
    <property type="match status" value="2"/>
</dbReference>
<dbReference type="InterPro" id="IPR000403">
    <property type="entry name" value="PI3/4_kinase_cat_dom"/>
</dbReference>
<keyword evidence="6" id="KW-1185">Reference proteome</keyword>
<dbReference type="InterPro" id="IPR018936">
    <property type="entry name" value="PI3/4_kinase_CS"/>
</dbReference>
<organism evidence="5 6">
    <name type="scientific">Paramuricea clavata</name>
    <name type="common">Red gorgonian</name>
    <name type="synonym">Violescent sea-whip</name>
    <dbReference type="NCBI Taxonomy" id="317549"/>
    <lineage>
        <taxon>Eukaryota</taxon>
        <taxon>Metazoa</taxon>
        <taxon>Cnidaria</taxon>
        <taxon>Anthozoa</taxon>
        <taxon>Octocorallia</taxon>
        <taxon>Malacalcyonacea</taxon>
        <taxon>Plexauridae</taxon>
        <taxon>Paramuricea</taxon>
    </lineage>
</organism>
<dbReference type="InterPro" id="IPR015433">
    <property type="entry name" value="PI3/4_kinase"/>
</dbReference>
<dbReference type="Pfam" id="PF00613">
    <property type="entry name" value="PI3Ka"/>
    <property type="match status" value="1"/>
</dbReference>
<accession>A0A7D9HW36</accession>
<keyword evidence="3" id="KW-0808">Transferase</keyword>
<dbReference type="GO" id="GO:0048015">
    <property type="term" value="P:phosphatidylinositol-mediated signaling"/>
    <property type="evidence" value="ECO:0007669"/>
    <property type="project" value="TreeGrafter"/>
</dbReference>
<dbReference type="GO" id="GO:0005737">
    <property type="term" value="C:cytoplasm"/>
    <property type="evidence" value="ECO:0007669"/>
    <property type="project" value="TreeGrafter"/>
</dbReference>
<keyword evidence="4" id="KW-0418">Kinase</keyword>
<dbReference type="PROSITE" id="PS00915">
    <property type="entry name" value="PI3_4_KINASE_1"/>
    <property type="match status" value="1"/>
</dbReference>
<evidence type="ECO:0000313" key="5">
    <source>
        <dbReference type="EMBL" id="CAB3991376.1"/>
    </source>
</evidence>
<dbReference type="PANTHER" id="PTHR10048">
    <property type="entry name" value="PHOSPHATIDYLINOSITOL KINASE"/>
    <property type="match status" value="1"/>
</dbReference>
<dbReference type="GO" id="GO:0004430">
    <property type="term" value="F:1-phosphatidylinositol 4-kinase activity"/>
    <property type="evidence" value="ECO:0007669"/>
    <property type="project" value="UniProtKB-EC"/>
</dbReference>
<dbReference type="Pfam" id="PF00454">
    <property type="entry name" value="PI3_PI4_kinase"/>
    <property type="match status" value="1"/>
</dbReference>
<dbReference type="InterPro" id="IPR036940">
    <property type="entry name" value="PI3/4_kinase_cat_sf"/>
</dbReference>
<protein>
    <recommendedName>
        <fullName evidence="2">1-phosphatidylinositol 4-kinase</fullName>
        <ecNumber evidence="2">2.7.1.67</ecNumber>
    </recommendedName>
</protein>
<dbReference type="PANTHER" id="PTHR10048:SF15">
    <property type="entry name" value="PHOSPHATIDYLINOSITOL 4-KINASE ALPHA"/>
    <property type="match status" value="1"/>
</dbReference>
<dbReference type="InterPro" id="IPR016024">
    <property type="entry name" value="ARM-type_fold"/>
</dbReference>
<dbReference type="PROSITE" id="PS50290">
    <property type="entry name" value="PI3_4_KINASE_3"/>
    <property type="match status" value="1"/>
</dbReference>
<sequence length="2005" mass="225624">MADFSCLPVNSSLGCLAKSLGALKPVPWEKVRKLVRLYPKVSIDSTLPSSITLEKRNLDAALAIEVFLLESELQHKDKILPLLLNLLKCLPCVKFNEANEVSRVAKGCLAEEFAFHFVSLLLEIATLEKDNGSDIVSAVLHTFQELVQLCCNVGQQTDVKKAFICKVTIPVLLGICQAISANSSGSTPSDSQLLCHKQCKKCSSDFRLKSVNATYDNTDGATKSKSSVFLTAVSASQLQTIVTQIESLVLSQSLPELDTILSELNQTGSLPDRFPYHHYGELIVDATVSMLKDLCVNRNDLPPQSVEGVQNFIKNLFIKERTGVQKSKHSRHDLQWKFHILASCVDLLVWSAKDDSDVDDLIEPLVEYLNSNSSFGLIQTDPDLIVCCLNSLGKLACKYESRASIILDAYRHFLLTPSLILCKLYQNKRKTISPVVTVSSTNAAVFTAVDSNVVNEEPVEKLGFKIVQETTLANICKVLCVVVNVDPKSIEAFVAVVLNRLYTTGSDDKVKDLKISNVIKIVGTVGLHLKDYPNVLEKVRGGLLQRFCSPPSSLDYLIVEQLMNIALTEKDEFYKNILGMFIKITTSSGTLAYSSGPSTKDEKTEGYRHCSKSVINALEQIAARLERRDLLQDLLVRLLELFVQMGLESKRASQKASFLKASSSAGNLGILIPAIATTVSRLPPITDPKPRLHKLFRDFWLYCVVFGFGVEGSSTWPVQWYTGVCHIAARSPLLLGEEHLRSELLYNWALKSDAIDATEVNEVRTSVLDVIGNANELSVIVKQLNFGQCTYLLSVYRLESLRVANDTSSFHQIFTYLENKPIQKDKAGMWQCISVIADRVFELFLNALTGKPKTDERERELESHAQFFLVKFNHLTSRIRRIADKYLSSLVDRFPHLLWNGAVLHTMLDILQVLAQSLEQKVDNHQCLHLDVGDTPYVLIVSDAAELRERTVSDFAARCTGILKEALKWAPLTTKSLLQEYLVKVDHIQTNFGQHTGMALVTESSVTMPSLNRNTAAVSSSVISKRPSCAKYDNAQFTAGLTIRSRYVGEINGMLDMSMLSNECSKEEARSLLSATIIKQLEQTAGKDTQMYETALFRASALLINFQDLDRKLLRSVCWSPAQLFTRQSLESAVACWEWISAARPDIELQFLCELSAAWQWTVDCRKGLFSVDEPRSNPLSVSEDNVEEPYSPNVSPHELWIQFLFQRFEVVKYSNSDKVNVFLMLLLRSLPLLVSKKSLLSRHPSALNGRFNLLLLGINMLQEDILTNSAIKNVLRERIYTNALDYFSVGLVCPQRSGTDLREDITTLIKFWQAILQDKKSLLTILNVESKQRSVSVSSDLAIYSQKWMNTLPISTPVQYSSRNSSGATSRDQRLDTFDSLIKNLLRRRNLIMALVKREIDFLSTWHNTAADANLVFPGEEQLAKWSTQTTFTEKVWRDLVKLAWHISPSLAVHLCARFKENTTIPKEIASLVKRHPSAVTDIPEAVNFLITASNIEKNIPELSAILCWSPVTPVTALSYFSCLYPPHPLTAQYASRVLRSFPPDAIMFYISQLVQATRYDKLGYVTQYILWAAGKSQLIAHQLFWNMKTNIYTDEEGKNRDSGIADRLEYIMQKITESLSGSALDFYKREFDFFEKVTGISGEIKPLPKPQRKQACLDALRKIKVESGVYLPSNPECMILDIDYTSGTPMQSAAKAPFLARFKVRRCGIQELERINVGDHEPTALSHHESRDHLQHRHHAAIARTNSRLTDNKVYWQGAIFKVGDDVRQDMLALQVISLFKNIFEHVGLDLLLIPYRVVATAPGCGVIECVPNAKSRDQLGRQTEVDLFEYFVRTYGEESTARFQKARTNFIKSMAAYSIVSFLLQIKDRHNGNIMISNEGHVIHIGEPDDPIVEGTTFGWVVHGGKEYADGTCMFTRETNEYERLYSLDVLGIEDRGEGDQLDVYREFQESITTRNDGRYEVSVPWIPGAELVNSNEEPSRKRLKNIERKLSHDKRLREAYE</sequence>
<dbReference type="FunFam" id="1.25.40.70:FF:000011">
    <property type="entry name" value="Phosphatidylinositol 4-kinase alpha"/>
    <property type="match status" value="1"/>
</dbReference>